<sequence>MTIDDQRIDAILAISRPERATDRSRTSIRLAVESADEFADSCVDSCHILCGLFREGQGVASHILRRQFDMTRESLDAAMVARSRIDNPDERAIAPDVKIVMDSTLDFATRLNHSYFGTEHLLAGVIASSTQSATLLETLGLTHDAVEHEILGLLGHLT</sequence>
<name>A0A5C5WN15_9BACT</name>
<dbReference type="Pfam" id="PF02861">
    <property type="entry name" value="Clp_N"/>
    <property type="match status" value="1"/>
</dbReference>
<dbReference type="InterPro" id="IPR036628">
    <property type="entry name" value="Clp_N_dom_sf"/>
</dbReference>
<dbReference type="Gene3D" id="1.10.1780.10">
    <property type="entry name" value="Clp, N-terminal domain"/>
    <property type="match status" value="1"/>
</dbReference>
<dbReference type="RefSeq" id="WP_146516515.1">
    <property type="nucleotide sequence ID" value="NZ_SJPI01000002.1"/>
</dbReference>
<evidence type="ECO:0000256" key="1">
    <source>
        <dbReference type="PROSITE-ProRule" id="PRU01251"/>
    </source>
</evidence>
<keyword evidence="4" id="KW-1185">Reference proteome</keyword>
<dbReference type="InterPro" id="IPR004176">
    <property type="entry name" value="Clp_R_N"/>
</dbReference>
<dbReference type="EMBL" id="SJPI01000002">
    <property type="protein sequence ID" value="TWT51479.1"/>
    <property type="molecule type" value="Genomic_DNA"/>
</dbReference>
<evidence type="ECO:0000259" key="2">
    <source>
        <dbReference type="PROSITE" id="PS51903"/>
    </source>
</evidence>
<proteinExistence type="predicted"/>
<feature type="domain" description="Clp R" evidence="2">
    <location>
        <begin position="17"/>
        <end position="156"/>
    </location>
</feature>
<evidence type="ECO:0000313" key="3">
    <source>
        <dbReference type="EMBL" id="TWT51479.1"/>
    </source>
</evidence>
<organism evidence="3 4">
    <name type="scientific">Rubripirellula amarantea</name>
    <dbReference type="NCBI Taxonomy" id="2527999"/>
    <lineage>
        <taxon>Bacteria</taxon>
        <taxon>Pseudomonadati</taxon>
        <taxon>Planctomycetota</taxon>
        <taxon>Planctomycetia</taxon>
        <taxon>Pirellulales</taxon>
        <taxon>Pirellulaceae</taxon>
        <taxon>Rubripirellula</taxon>
    </lineage>
</organism>
<accession>A0A5C5WN15</accession>
<evidence type="ECO:0000313" key="4">
    <source>
        <dbReference type="Proteomes" id="UP000316598"/>
    </source>
</evidence>
<protein>
    <submittedName>
        <fullName evidence="3">Negative regulator of genetic competence ClpC/MecB</fullName>
    </submittedName>
</protein>
<dbReference type="SUPFAM" id="SSF81923">
    <property type="entry name" value="Double Clp-N motif"/>
    <property type="match status" value="1"/>
</dbReference>
<dbReference type="AlphaFoldDB" id="A0A5C5WN15"/>
<dbReference type="Proteomes" id="UP000316598">
    <property type="component" value="Unassembled WGS sequence"/>
</dbReference>
<dbReference type="OrthoDB" id="286279at2"/>
<dbReference type="PROSITE" id="PS51903">
    <property type="entry name" value="CLP_R"/>
    <property type="match status" value="1"/>
</dbReference>
<keyword evidence="1" id="KW-0677">Repeat</keyword>
<reference evidence="3 4" key="1">
    <citation type="submission" date="2019-02" db="EMBL/GenBank/DDBJ databases">
        <title>Deep-cultivation of Planctomycetes and their phenomic and genomic characterization uncovers novel biology.</title>
        <authorList>
            <person name="Wiegand S."/>
            <person name="Jogler M."/>
            <person name="Boedeker C."/>
            <person name="Pinto D."/>
            <person name="Vollmers J."/>
            <person name="Rivas-Marin E."/>
            <person name="Kohn T."/>
            <person name="Peeters S.H."/>
            <person name="Heuer A."/>
            <person name="Rast P."/>
            <person name="Oberbeckmann S."/>
            <person name="Bunk B."/>
            <person name="Jeske O."/>
            <person name="Meyerdierks A."/>
            <person name="Storesund J.E."/>
            <person name="Kallscheuer N."/>
            <person name="Luecker S."/>
            <person name="Lage O.M."/>
            <person name="Pohl T."/>
            <person name="Merkel B.J."/>
            <person name="Hornburger P."/>
            <person name="Mueller R.-W."/>
            <person name="Bruemmer F."/>
            <person name="Labrenz M."/>
            <person name="Spormann A.M."/>
            <person name="Op Den Camp H."/>
            <person name="Overmann J."/>
            <person name="Amann R."/>
            <person name="Jetten M.S.M."/>
            <person name="Mascher T."/>
            <person name="Medema M.H."/>
            <person name="Devos D.P."/>
            <person name="Kaster A.-K."/>
            <person name="Ovreas L."/>
            <person name="Rohde M."/>
            <person name="Galperin M.Y."/>
            <person name="Jogler C."/>
        </authorList>
    </citation>
    <scope>NUCLEOTIDE SEQUENCE [LARGE SCALE GENOMIC DNA]</scope>
    <source>
        <strain evidence="3 4">Pla22</strain>
    </source>
</reference>
<gene>
    <name evidence="3" type="primary">clpC_3</name>
    <name evidence="3" type="ORF">Pla22_42570</name>
</gene>
<comment type="caution">
    <text evidence="3">The sequence shown here is derived from an EMBL/GenBank/DDBJ whole genome shotgun (WGS) entry which is preliminary data.</text>
</comment>